<dbReference type="AlphaFoldDB" id="A0A562KGU8"/>
<feature type="transmembrane region" description="Helical" evidence="6">
    <location>
        <begin position="328"/>
        <end position="353"/>
    </location>
</feature>
<keyword evidence="4 6" id="KW-1133">Transmembrane helix</keyword>
<dbReference type="InterPro" id="IPR044770">
    <property type="entry name" value="MFS_spinster-like"/>
</dbReference>
<gene>
    <name evidence="8" type="ORF">IQ35_01797</name>
</gene>
<dbReference type="GO" id="GO:0016020">
    <property type="term" value="C:membrane"/>
    <property type="evidence" value="ECO:0007669"/>
    <property type="project" value="UniProtKB-SubCell"/>
</dbReference>
<evidence type="ECO:0000313" key="9">
    <source>
        <dbReference type="Proteomes" id="UP000316624"/>
    </source>
</evidence>
<comment type="subcellular location">
    <subcellularLocation>
        <location evidence="1">Membrane</location>
        <topology evidence="1">Multi-pass membrane protein</topology>
    </subcellularLocation>
</comment>
<evidence type="ECO:0000256" key="2">
    <source>
        <dbReference type="ARBA" id="ARBA00022448"/>
    </source>
</evidence>
<feature type="domain" description="Major facilitator superfamily (MFS) profile" evidence="7">
    <location>
        <begin position="13"/>
        <end position="423"/>
    </location>
</feature>
<feature type="transmembrane region" description="Helical" evidence="6">
    <location>
        <begin position="138"/>
        <end position="162"/>
    </location>
</feature>
<sequence length="449" mass="47656">MAAGRSSSMARRALAAMMIASVISLLDRQILSLLLIPIRADLDISDTQVSLLHGLAFAAVYAIAGLPIGYAADRLNRRNIIIIGIVMWSLMTALCGFANSFWALFLARVGVGLGEACLHPAAYSLISDYFPKERRGRAYGMFGAAATVGISVSLFAGAAVIGLLGQDGVTLWPLGRLPMWKAAFLIASLPGFIVALMLFFIREPERREIAAAHHAPTGLGAFLRQRRGVIALVFAAYGLINFAGYGVLAWMATAYVRVYGLSLASAGFMVGVVMLFASIIGAFLGGTLADRWNARGIAGGRFRVVVLSGVVGAFAFAAWWAIDSFALSFLFGVIAFTMQVASTSTAPSVIADLAPNQFRGQLSALYLLVTGLGGIAAGPTAIAFVSDMAFGYDDGLRWAIIIVTVPALLLAALLAWIFRGYYSRAVAQPPAEILNTEQIGLFPGKRMNI</sequence>
<dbReference type="PANTHER" id="PTHR23505:SF79">
    <property type="entry name" value="PROTEIN SPINSTER"/>
    <property type="match status" value="1"/>
</dbReference>
<evidence type="ECO:0000256" key="5">
    <source>
        <dbReference type="ARBA" id="ARBA00023136"/>
    </source>
</evidence>
<feature type="transmembrane region" description="Helical" evidence="6">
    <location>
        <begin position="304"/>
        <end position="322"/>
    </location>
</feature>
<feature type="transmembrane region" description="Helical" evidence="6">
    <location>
        <begin position="182"/>
        <end position="201"/>
    </location>
</feature>
<accession>A0A562KGU8</accession>
<comment type="caution">
    <text evidence="8">The sequence shown here is derived from an EMBL/GenBank/DDBJ whole genome shotgun (WGS) entry which is preliminary data.</text>
</comment>
<evidence type="ECO:0000256" key="6">
    <source>
        <dbReference type="SAM" id="Phobius"/>
    </source>
</evidence>
<evidence type="ECO:0000259" key="7">
    <source>
        <dbReference type="PROSITE" id="PS50850"/>
    </source>
</evidence>
<name>A0A562KGU8_SPHWJ</name>
<feature type="transmembrane region" description="Helical" evidence="6">
    <location>
        <begin position="258"/>
        <end position="284"/>
    </location>
</feature>
<dbReference type="Pfam" id="PF07690">
    <property type="entry name" value="MFS_1"/>
    <property type="match status" value="1"/>
</dbReference>
<evidence type="ECO:0000313" key="8">
    <source>
        <dbReference type="EMBL" id="TWH94554.1"/>
    </source>
</evidence>
<feature type="transmembrane region" description="Helical" evidence="6">
    <location>
        <begin position="365"/>
        <end position="386"/>
    </location>
</feature>
<reference evidence="8 9" key="1">
    <citation type="journal article" date="2015" name="Stand. Genomic Sci.">
        <title>Genomic Encyclopedia of Bacterial and Archaeal Type Strains, Phase III: the genomes of soil and plant-associated and newly described type strains.</title>
        <authorList>
            <person name="Whitman W.B."/>
            <person name="Woyke T."/>
            <person name="Klenk H.P."/>
            <person name="Zhou Y."/>
            <person name="Lilburn T.G."/>
            <person name="Beck B.J."/>
            <person name="De Vos P."/>
            <person name="Vandamme P."/>
            <person name="Eisen J.A."/>
            <person name="Garrity G."/>
            <person name="Hugenholtz P."/>
            <person name="Kyrpides N.C."/>
        </authorList>
    </citation>
    <scope>NUCLEOTIDE SEQUENCE [LARGE SCALE GENOMIC DNA]</scope>
    <source>
        <strain evidence="8 9">CGMCC 1.7748</strain>
    </source>
</reference>
<feature type="transmembrane region" description="Helical" evidence="6">
    <location>
        <begin position="79"/>
        <end position="99"/>
    </location>
</feature>
<dbReference type="PROSITE" id="PS50850">
    <property type="entry name" value="MFS"/>
    <property type="match status" value="1"/>
</dbReference>
<dbReference type="EMBL" id="VLKK01000005">
    <property type="protein sequence ID" value="TWH94554.1"/>
    <property type="molecule type" value="Genomic_DNA"/>
</dbReference>
<evidence type="ECO:0000256" key="1">
    <source>
        <dbReference type="ARBA" id="ARBA00004141"/>
    </source>
</evidence>
<dbReference type="InterPro" id="IPR020846">
    <property type="entry name" value="MFS_dom"/>
</dbReference>
<keyword evidence="5 6" id="KW-0472">Membrane</keyword>
<keyword evidence="3 6" id="KW-0812">Transmembrane</keyword>
<protein>
    <submittedName>
        <fullName evidence="8">Sugar phosphate permease</fullName>
    </submittedName>
</protein>
<feature type="transmembrane region" description="Helical" evidence="6">
    <location>
        <begin position="105"/>
        <end position="126"/>
    </location>
</feature>
<feature type="transmembrane region" description="Helical" evidence="6">
    <location>
        <begin position="398"/>
        <end position="418"/>
    </location>
</feature>
<proteinExistence type="predicted"/>
<dbReference type="Proteomes" id="UP000316624">
    <property type="component" value="Unassembled WGS sequence"/>
</dbReference>
<dbReference type="PANTHER" id="PTHR23505">
    <property type="entry name" value="SPINSTER"/>
    <property type="match status" value="1"/>
</dbReference>
<dbReference type="InterPro" id="IPR011701">
    <property type="entry name" value="MFS"/>
</dbReference>
<dbReference type="Gene3D" id="1.20.1250.20">
    <property type="entry name" value="MFS general substrate transporter like domains"/>
    <property type="match status" value="2"/>
</dbReference>
<evidence type="ECO:0000256" key="3">
    <source>
        <dbReference type="ARBA" id="ARBA00022692"/>
    </source>
</evidence>
<dbReference type="GO" id="GO:0022857">
    <property type="term" value="F:transmembrane transporter activity"/>
    <property type="evidence" value="ECO:0007669"/>
    <property type="project" value="InterPro"/>
</dbReference>
<dbReference type="InterPro" id="IPR036259">
    <property type="entry name" value="MFS_trans_sf"/>
</dbReference>
<keyword evidence="9" id="KW-1185">Reference proteome</keyword>
<feature type="transmembrane region" description="Helical" evidence="6">
    <location>
        <begin position="229"/>
        <end position="252"/>
    </location>
</feature>
<organism evidence="8 9">
    <name type="scientific">Sphingobium wenxiniae (strain DSM 21828 / CGMCC 1.7748 / JZ-1)</name>
    <dbReference type="NCBI Taxonomy" id="595605"/>
    <lineage>
        <taxon>Bacteria</taxon>
        <taxon>Pseudomonadati</taxon>
        <taxon>Pseudomonadota</taxon>
        <taxon>Alphaproteobacteria</taxon>
        <taxon>Sphingomonadales</taxon>
        <taxon>Sphingomonadaceae</taxon>
        <taxon>Sphingobium</taxon>
    </lineage>
</organism>
<evidence type="ECO:0000256" key="4">
    <source>
        <dbReference type="ARBA" id="ARBA00022989"/>
    </source>
</evidence>
<feature type="transmembrane region" description="Helical" evidence="6">
    <location>
        <begin position="52"/>
        <end position="72"/>
    </location>
</feature>
<dbReference type="SUPFAM" id="SSF103473">
    <property type="entry name" value="MFS general substrate transporter"/>
    <property type="match status" value="1"/>
</dbReference>
<keyword evidence="2" id="KW-0813">Transport</keyword>